<dbReference type="GO" id="GO:0002088">
    <property type="term" value="P:lens development in camera-type eye"/>
    <property type="evidence" value="ECO:0007669"/>
    <property type="project" value="TreeGrafter"/>
</dbReference>
<name>A0A553NRE0_9TELE</name>
<dbReference type="Proteomes" id="UP000316079">
    <property type="component" value="Unassembled WGS sequence"/>
</dbReference>
<comment type="caution">
    <text evidence="2">The sequence shown here is derived from an EMBL/GenBank/DDBJ whole genome shotgun (WGS) entry which is preliminary data.</text>
</comment>
<evidence type="ECO:0000256" key="1">
    <source>
        <dbReference type="SAM" id="MobiDB-lite"/>
    </source>
</evidence>
<reference evidence="2 3" key="1">
    <citation type="journal article" date="2019" name="Sci. Data">
        <title>Hybrid genome assembly and annotation of Danionella translucida.</title>
        <authorList>
            <person name="Kadobianskyi M."/>
            <person name="Schulze L."/>
            <person name="Schuelke M."/>
            <person name="Judkewitz B."/>
        </authorList>
    </citation>
    <scope>NUCLEOTIDE SEQUENCE [LARGE SCALE GENOMIC DNA]</scope>
    <source>
        <strain evidence="2 3">Bolton</strain>
    </source>
</reference>
<feature type="region of interest" description="Disordered" evidence="1">
    <location>
        <begin position="1"/>
        <end position="22"/>
    </location>
</feature>
<evidence type="ECO:0000313" key="2">
    <source>
        <dbReference type="EMBL" id="TRY67993.1"/>
    </source>
</evidence>
<dbReference type="PANTHER" id="PTHR23039:SF5">
    <property type="entry name" value="ACTIN REMODELING REGULATOR NHS"/>
    <property type="match status" value="1"/>
</dbReference>
<dbReference type="PANTHER" id="PTHR23039">
    <property type="entry name" value="NANCE-HORAN SYNDROME PROTEIN"/>
    <property type="match status" value="1"/>
</dbReference>
<protein>
    <submittedName>
        <fullName evidence="2">Uncharacterized protein</fullName>
    </submittedName>
</protein>
<dbReference type="STRING" id="623744.A0A553NRE0"/>
<dbReference type="GO" id="GO:0030154">
    <property type="term" value="P:cell differentiation"/>
    <property type="evidence" value="ECO:0007669"/>
    <property type="project" value="TreeGrafter"/>
</dbReference>
<keyword evidence="3" id="KW-1185">Reference proteome</keyword>
<dbReference type="AlphaFoldDB" id="A0A553NRE0"/>
<evidence type="ECO:0000313" key="3">
    <source>
        <dbReference type="Proteomes" id="UP000316079"/>
    </source>
</evidence>
<organism evidence="2 3">
    <name type="scientific">Danionella cerebrum</name>
    <dbReference type="NCBI Taxonomy" id="2873325"/>
    <lineage>
        <taxon>Eukaryota</taxon>
        <taxon>Metazoa</taxon>
        <taxon>Chordata</taxon>
        <taxon>Craniata</taxon>
        <taxon>Vertebrata</taxon>
        <taxon>Euteleostomi</taxon>
        <taxon>Actinopterygii</taxon>
        <taxon>Neopterygii</taxon>
        <taxon>Teleostei</taxon>
        <taxon>Ostariophysi</taxon>
        <taxon>Cypriniformes</taxon>
        <taxon>Danionidae</taxon>
        <taxon>Danioninae</taxon>
        <taxon>Danionella</taxon>
    </lineage>
</organism>
<gene>
    <name evidence="2" type="ORF">DNTS_035556</name>
</gene>
<dbReference type="Gene3D" id="1.20.5.340">
    <property type="match status" value="1"/>
</dbReference>
<sequence length="358" mass="39881">MPFAKRTVEPQRLLRRAEDEDEEEDAELRDLSAFSNLALSRSLRQLSDLAKHACSLFQELEHELVSTNLRVCALRQKMNVLQARTGELDPKQEASSSSSCRCSPRLSVGVHRVQVMFTCPEVQTRSKTQSTEIIEQHHPGLILDQSFRGPKHLMIDPDPCLKLLLLKKFVSGSGLHRGKSSGGLGGSWSMLGGIPEDFISVLYKSRALLCALVSDDASAACASVSISYISSCWQLDTNVTNPGIEPRAYRRFWSDPQLPKYSGASLNILISKTQNIHLFTHTPGVCSFLITTLITQGLEVTSPSSRCKERVFLEDMQLHLPALFLRNHIKPETLPIKQQPESEGLLDEIKLLVARPKP</sequence>
<proteinExistence type="predicted"/>
<accession>A0A553NRE0</accession>
<dbReference type="EMBL" id="SRMA01026816">
    <property type="protein sequence ID" value="TRY67993.1"/>
    <property type="molecule type" value="Genomic_DNA"/>
</dbReference>